<dbReference type="GO" id="GO:0005085">
    <property type="term" value="F:guanyl-nucleotide exchange factor activity"/>
    <property type="evidence" value="ECO:0007669"/>
    <property type="project" value="InterPro"/>
</dbReference>
<evidence type="ECO:0000313" key="3">
    <source>
        <dbReference type="Proteomes" id="UP001208570"/>
    </source>
</evidence>
<accession>A0AAD9JQT3</accession>
<protein>
    <submittedName>
        <fullName evidence="2">Uncharacterized protein</fullName>
    </submittedName>
</protein>
<proteinExistence type="predicted"/>
<dbReference type="GO" id="GO:0007264">
    <property type="term" value="P:small GTPase-mediated signal transduction"/>
    <property type="evidence" value="ECO:0007669"/>
    <property type="project" value="InterPro"/>
</dbReference>
<evidence type="ECO:0000313" key="2">
    <source>
        <dbReference type="EMBL" id="KAK2157531.1"/>
    </source>
</evidence>
<organism evidence="2 3">
    <name type="scientific">Paralvinella palmiformis</name>
    <dbReference type="NCBI Taxonomy" id="53620"/>
    <lineage>
        <taxon>Eukaryota</taxon>
        <taxon>Metazoa</taxon>
        <taxon>Spiralia</taxon>
        <taxon>Lophotrochozoa</taxon>
        <taxon>Annelida</taxon>
        <taxon>Polychaeta</taxon>
        <taxon>Sedentaria</taxon>
        <taxon>Canalipalpata</taxon>
        <taxon>Terebellida</taxon>
        <taxon>Terebelliformia</taxon>
        <taxon>Alvinellidae</taxon>
        <taxon>Paralvinella</taxon>
    </lineage>
</organism>
<comment type="caution">
    <text evidence="2">The sequence shown here is derived from an EMBL/GenBank/DDBJ whole genome shotgun (WGS) entry which is preliminary data.</text>
</comment>
<dbReference type="InterPro" id="IPR026791">
    <property type="entry name" value="DOCK"/>
</dbReference>
<evidence type="ECO:0000256" key="1">
    <source>
        <dbReference type="SAM" id="MobiDB-lite"/>
    </source>
</evidence>
<dbReference type="PANTHER" id="PTHR23317:SF26">
    <property type="entry name" value="ZIZIMIN, ISOFORM K"/>
    <property type="match status" value="1"/>
</dbReference>
<dbReference type="PANTHER" id="PTHR23317">
    <property type="entry name" value="DEDICATOR OF CYTOKINESIS DOCK"/>
    <property type="match status" value="1"/>
</dbReference>
<reference evidence="2" key="1">
    <citation type="journal article" date="2023" name="Mol. Biol. Evol.">
        <title>Third-Generation Sequencing Reveals the Adaptive Role of the Epigenome in Three Deep-Sea Polychaetes.</title>
        <authorList>
            <person name="Perez M."/>
            <person name="Aroh O."/>
            <person name="Sun Y."/>
            <person name="Lan Y."/>
            <person name="Juniper S.K."/>
            <person name="Young C.R."/>
            <person name="Angers B."/>
            <person name="Qian P.Y."/>
        </authorList>
    </citation>
    <scope>NUCLEOTIDE SEQUENCE</scope>
    <source>
        <strain evidence="2">P08H-3</strain>
    </source>
</reference>
<feature type="compositionally biased region" description="Low complexity" evidence="1">
    <location>
        <begin position="109"/>
        <end position="123"/>
    </location>
</feature>
<keyword evidence="3" id="KW-1185">Reference proteome</keyword>
<gene>
    <name evidence="2" type="ORF">LSH36_189g03058</name>
</gene>
<dbReference type="EMBL" id="JAODUP010000189">
    <property type="protein sequence ID" value="KAK2157531.1"/>
    <property type="molecule type" value="Genomic_DNA"/>
</dbReference>
<name>A0AAD9JQT3_9ANNE</name>
<sequence length="421" mass="46444">MLKPTVECFHRFETRLHVVGGVPLNRTTSQPNGDVSHALDSLQRPQLVSYNSSVSLDTNASAVTSISNQANSMPRNIRDPTVFSLISGQAATSTGNLTLNSLEGRPSHHGSSTSLASSASSCQSNMAEKSDKDSFMVKSHSRQGSLAAMTLNASTTGSQFVVRYDKLDSNESDFTFGQPCYSTSQSEADAMIQAMMEANLSSEVAIGVLDVITLYTVHFKDQLHFHDGVNPVMLKIFDLYMSFLQISQSETFPKVLFVGDASMCGRLCYEILRCCNSRLKSTRSEACALMYLLMRSNFEFCHRKSFTRVHLQVIVAVSELINDIGGLSNSRAFADSLSIINSYAHNDKAMQRLAFPSEVNDLTKRVRTVLMATAQMKEHQNDPEMLVDLQYCLAKSYTSTPELPQNVAVEYGKEAQRKQGL</sequence>
<feature type="region of interest" description="Disordered" evidence="1">
    <location>
        <begin position="101"/>
        <end position="123"/>
    </location>
</feature>
<dbReference type="Proteomes" id="UP001208570">
    <property type="component" value="Unassembled WGS sequence"/>
</dbReference>
<dbReference type="AlphaFoldDB" id="A0AAD9JQT3"/>